<sequence length="443" mass="46807">MNLERLLPQPSRPILLVINSSNNGYQRQLLLRGNSQSMSHSVTDPLPTTEDTACWSGVFAMSLCVFVLIASEFMPVSLLTPIASSLQITEGMAGQGIAISGILAVVTSLLIPVLAGKVNRKTLLLGLTGLMGISGLIIGLSDSYASYLLGRALIGVVIGGFWSMSAAIAMRLVPSEQVPKALAIFNGGNALAMILAAPLGAYLGSMLGWRGAFLCLLPIAVITLIWQWLSLPSMPVRERSARIRGTFAVLGLLRTPVVLAGMLAIASLFMGQFTLFTYVRPFLESVTQVAVKPLSLILLLIGLAGLIGTSLINGALKRQFYLTLKIMPLLMAVSALGLAFFGTQLISVIVLLLLWGLIATAAPVGWWAWVPRTIPQSAETAGGLMVAVIQLSIALGSTLGGVLFDIGGHQLCFGISALLLLLSTALVGVTQGYETPKSQKDRV</sequence>
<feature type="transmembrane region" description="Helical" evidence="6">
    <location>
        <begin position="53"/>
        <end position="73"/>
    </location>
</feature>
<evidence type="ECO:0000256" key="2">
    <source>
        <dbReference type="ARBA" id="ARBA00022475"/>
    </source>
</evidence>
<dbReference type="PANTHER" id="PTHR43124">
    <property type="entry name" value="PURINE EFFLUX PUMP PBUE"/>
    <property type="match status" value="1"/>
</dbReference>
<keyword evidence="9" id="KW-1185">Reference proteome</keyword>
<name>A0ABX5PIK4_9GAMM</name>
<dbReference type="InterPro" id="IPR020846">
    <property type="entry name" value="MFS_dom"/>
</dbReference>
<feature type="transmembrane region" description="Helical" evidence="6">
    <location>
        <begin position="252"/>
        <end position="276"/>
    </location>
</feature>
<feature type="transmembrane region" description="Helical" evidence="6">
    <location>
        <begin position="93"/>
        <end position="115"/>
    </location>
</feature>
<keyword evidence="2" id="KW-1003">Cell membrane</keyword>
<dbReference type="PANTHER" id="PTHR43124:SF5">
    <property type="entry name" value="PURINE RIBONUCLEOSIDE EFFLUX PUMP NEPI"/>
    <property type="match status" value="1"/>
</dbReference>
<keyword evidence="3 6" id="KW-0812">Transmembrane</keyword>
<evidence type="ECO:0000259" key="7">
    <source>
        <dbReference type="PROSITE" id="PS50850"/>
    </source>
</evidence>
<feature type="transmembrane region" description="Helical" evidence="6">
    <location>
        <begin position="147"/>
        <end position="169"/>
    </location>
</feature>
<comment type="subcellular location">
    <subcellularLocation>
        <location evidence="1">Cell membrane</location>
        <topology evidence="1">Multi-pass membrane protein</topology>
    </subcellularLocation>
</comment>
<dbReference type="InterPro" id="IPR050189">
    <property type="entry name" value="MFS_Efflux_Transporters"/>
</dbReference>
<protein>
    <submittedName>
        <fullName evidence="8">MFS family arabinose efflux permease</fullName>
    </submittedName>
</protein>
<reference evidence="8 9" key="1">
    <citation type="submission" date="2018-06" db="EMBL/GenBank/DDBJ databases">
        <title>Genomic Encyclopedia of Type Strains, Phase III (KMG-III): the genomes of soil and plant-associated and newly described type strains.</title>
        <authorList>
            <person name="Whitman W."/>
        </authorList>
    </citation>
    <scope>NUCLEOTIDE SEQUENCE [LARGE SCALE GENOMIC DNA]</scope>
    <source>
        <strain evidence="8 9">JC5</strain>
    </source>
</reference>
<dbReference type="Pfam" id="PF07690">
    <property type="entry name" value="MFS_1"/>
    <property type="match status" value="1"/>
</dbReference>
<feature type="transmembrane region" description="Helical" evidence="6">
    <location>
        <begin position="181"/>
        <end position="203"/>
    </location>
</feature>
<feature type="transmembrane region" description="Helical" evidence="6">
    <location>
        <begin position="328"/>
        <end position="361"/>
    </location>
</feature>
<evidence type="ECO:0000256" key="3">
    <source>
        <dbReference type="ARBA" id="ARBA00022692"/>
    </source>
</evidence>
<dbReference type="Gene3D" id="1.20.1250.20">
    <property type="entry name" value="MFS general substrate transporter like domains"/>
    <property type="match status" value="1"/>
</dbReference>
<dbReference type="PROSITE" id="PS50850">
    <property type="entry name" value="MFS"/>
    <property type="match status" value="1"/>
</dbReference>
<evidence type="ECO:0000256" key="4">
    <source>
        <dbReference type="ARBA" id="ARBA00022989"/>
    </source>
</evidence>
<feature type="transmembrane region" description="Helical" evidence="6">
    <location>
        <begin position="122"/>
        <end position="141"/>
    </location>
</feature>
<accession>A0ABX5PIK4</accession>
<proteinExistence type="predicted"/>
<gene>
    <name evidence="8" type="ORF">C8J23_1432</name>
</gene>
<keyword evidence="4 6" id="KW-1133">Transmembrane helix</keyword>
<evidence type="ECO:0000313" key="9">
    <source>
        <dbReference type="Proteomes" id="UP000247584"/>
    </source>
</evidence>
<evidence type="ECO:0000256" key="5">
    <source>
        <dbReference type="ARBA" id="ARBA00023136"/>
    </source>
</evidence>
<evidence type="ECO:0000313" key="8">
    <source>
        <dbReference type="EMBL" id="PYE55059.1"/>
    </source>
</evidence>
<feature type="transmembrane region" description="Helical" evidence="6">
    <location>
        <begin position="381"/>
        <end position="404"/>
    </location>
</feature>
<comment type="caution">
    <text evidence="8">The sequence shown here is derived from an EMBL/GenBank/DDBJ whole genome shotgun (WGS) entry which is preliminary data.</text>
</comment>
<dbReference type="InterPro" id="IPR011701">
    <property type="entry name" value="MFS"/>
</dbReference>
<dbReference type="Proteomes" id="UP000247584">
    <property type="component" value="Unassembled WGS sequence"/>
</dbReference>
<keyword evidence="5 6" id="KW-0472">Membrane</keyword>
<feature type="domain" description="Major facilitator superfamily (MFS) profile" evidence="7">
    <location>
        <begin position="57"/>
        <end position="440"/>
    </location>
</feature>
<dbReference type="InterPro" id="IPR036259">
    <property type="entry name" value="MFS_trans_sf"/>
</dbReference>
<dbReference type="CDD" id="cd17324">
    <property type="entry name" value="MFS_NepI_like"/>
    <property type="match status" value="1"/>
</dbReference>
<evidence type="ECO:0000256" key="6">
    <source>
        <dbReference type="SAM" id="Phobius"/>
    </source>
</evidence>
<evidence type="ECO:0000256" key="1">
    <source>
        <dbReference type="ARBA" id="ARBA00004651"/>
    </source>
</evidence>
<feature type="transmembrane region" description="Helical" evidence="6">
    <location>
        <begin position="209"/>
        <end position="231"/>
    </location>
</feature>
<dbReference type="EMBL" id="QJSY01000043">
    <property type="protein sequence ID" value="PYE55059.1"/>
    <property type="molecule type" value="Genomic_DNA"/>
</dbReference>
<organism evidence="8 9">
    <name type="scientific">Shewanella chilikensis</name>
    <dbReference type="NCBI Taxonomy" id="558541"/>
    <lineage>
        <taxon>Bacteria</taxon>
        <taxon>Pseudomonadati</taxon>
        <taxon>Pseudomonadota</taxon>
        <taxon>Gammaproteobacteria</taxon>
        <taxon>Alteromonadales</taxon>
        <taxon>Shewanellaceae</taxon>
        <taxon>Shewanella</taxon>
    </lineage>
</organism>
<dbReference type="SUPFAM" id="SSF103473">
    <property type="entry name" value="MFS general substrate transporter"/>
    <property type="match status" value="1"/>
</dbReference>
<feature type="transmembrane region" description="Helical" evidence="6">
    <location>
        <begin position="411"/>
        <end position="433"/>
    </location>
</feature>
<feature type="transmembrane region" description="Helical" evidence="6">
    <location>
        <begin position="296"/>
        <end position="316"/>
    </location>
</feature>